<dbReference type="GO" id="GO:0005886">
    <property type="term" value="C:plasma membrane"/>
    <property type="evidence" value="ECO:0007669"/>
    <property type="project" value="UniProtKB-SubCell"/>
</dbReference>
<organism evidence="13 14">
    <name type="scientific">Chrysochromulina tobinii</name>
    <dbReference type="NCBI Taxonomy" id="1460289"/>
    <lineage>
        <taxon>Eukaryota</taxon>
        <taxon>Haptista</taxon>
        <taxon>Haptophyta</taxon>
        <taxon>Prymnesiophyceae</taxon>
        <taxon>Prymnesiales</taxon>
        <taxon>Chrysochromulinaceae</taxon>
        <taxon>Chrysochromulina</taxon>
    </lineage>
</organism>
<name>A0A0M0J624_9EUKA</name>
<reference evidence="14" key="1">
    <citation type="journal article" date="2015" name="PLoS Genet.">
        <title>Genome Sequence and Transcriptome Analyses of Chrysochromulina tobin: Metabolic Tools for Enhanced Algal Fitness in the Prominent Order Prymnesiales (Haptophyceae).</title>
        <authorList>
            <person name="Hovde B.T."/>
            <person name="Deodato C.R."/>
            <person name="Hunsperger H.M."/>
            <person name="Ryken S.A."/>
            <person name="Yost W."/>
            <person name="Jha R.K."/>
            <person name="Patterson J."/>
            <person name="Monnat R.J. Jr."/>
            <person name="Barlow S.B."/>
            <person name="Starkenburg S.R."/>
            <person name="Cattolico R.A."/>
        </authorList>
    </citation>
    <scope>NUCLEOTIDE SEQUENCE</scope>
    <source>
        <strain evidence="14">CCMP291</strain>
    </source>
</reference>
<dbReference type="Gene3D" id="1.20.1250.20">
    <property type="entry name" value="MFS general substrate transporter like domains"/>
    <property type="match status" value="1"/>
</dbReference>
<dbReference type="AlphaFoldDB" id="A0A0M0J624"/>
<evidence type="ECO:0000256" key="1">
    <source>
        <dbReference type="ARBA" id="ARBA00003019"/>
    </source>
</evidence>
<dbReference type="SUPFAM" id="SSF103473">
    <property type="entry name" value="MFS general substrate transporter"/>
    <property type="match status" value="1"/>
</dbReference>
<evidence type="ECO:0000256" key="5">
    <source>
        <dbReference type="ARBA" id="ARBA00022475"/>
    </source>
</evidence>
<keyword evidence="14" id="KW-1185">Reference proteome</keyword>
<evidence type="ECO:0000313" key="13">
    <source>
        <dbReference type="EMBL" id="KOO21925.1"/>
    </source>
</evidence>
<keyword evidence="6 12" id="KW-0812">Transmembrane</keyword>
<keyword evidence="5" id="KW-1003">Cell membrane</keyword>
<evidence type="ECO:0000256" key="11">
    <source>
        <dbReference type="ARBA" id="ARBA00032555"/>
    </source>
</evidence>
<evidence type="ECO:0000256" key="9">
    <source>
        <dbReference type="ARBA" id="ARBA00023136"/>
    </source>
</evidence>
<proteinExistence type="predicted"/>
<evidence type="ECO:0000256" key="3">
    <source>
        <dbReference type="ARBA" id="ARBA00021242"/>
    </source>
</evidence>
<accession>A0A0M0J624</accession>
<feature type="transmembrane region" description="Helical" evidence="12">
    <location>
        <begin position="104"/>
        <end position="124"/>
    </location>
</feature>
<comment type="function">
    <text evidence="1">Mediates high-affinity intracellular uptake of the rare oligo-element molybdenum.</text>
</comment>
<feature type="transmembrane region" description="Helical" evidence="12">
    <location>
        <begin position="23"/>
        <end position="40"/>
    </location>
</feature>
<evidence type="ECO:0000256" key="10">
    <source>
        <dbReference type="ARBA" id="ARBA00030646"/>
    </source>
</evidence>
<dbReference type="Proteomes" id="UP000037460">
    <property type="component" value="Unassembled WGS sequence"/>
</dbReference>
<evidence type="ECO:0000256" key="2">
    <source>
        <dbReference type="ARBA" id="ARBA00004651"/>
    </source>
</evidence>
<keyword evidence="4" id="KW-0813">Transport</keyword>
<evidence type="ECO:0000256" key="7">
    <source>
        <dbReference type="ARBA" id="ARBA00022989"/>
    </source>
</evidence>
<dbReference type="GO" id="GO:0015098">
    <property type="term" value="F:molybdate ion transmembrane transporter activity"/>
    <property type="evidence" value="ECO:0007669"/>
    <property type="project" value="InterPro"/>
</dbReference>
<dbReference type="EMBL" id="JWZX01003323">
    <property type="protein sequence ID" value="KOO21925.1"/>
    <property type="molecule type" value="Genomic_DNA"/>
</dbReference>
<gene>
    <name evidence="13" type="ORF">Ctob_001849</name>
</gene>
<sequence length="159" mass="17163">MLVRCTACIVWAPLPSSARPRSSLSYVFLVASIALALPLFTTGLEATLVSFLLFEACVGIYWPAMGTVRSQVVPEETRATIYNIFRVPLNAIVLGVLLNQMSTLTAFMCCSGMLLIAFVCQSVLTARMAQVRPAAGIPVDDVDAESNKGSLLSHSDKEY</sequence>
<evidence type="ECO:0000256" key="8">
    <source>
        <dbReference type="ARBA" id="ARBA00023065"/>
    </source>
</evidence>
<dbReference type="GO" id="GO:0006811">
    <property type="term" value="P:monoatomic ion transport"/>
    <property type="evidence" value="ECO:0007669"/>
    <property type="project" value="UniProtKB-KW"/>
</dbReference>
<dbReference type="InterPro" id="IPR008509">
    <property type="entry name" value="MOT2/MFSD5"/>
</dbReference>
<keyword evidence="9 12" id="KW-0472">Membrane</keyword>
<keyword evidence="8" id="KW-0406">Ion transport</keyword>
<evidence type="ECO:0000256" key="4">
    <source>
        <dbReference type="ARBA" id="ARBA00022448"/>
    </source>
</evidence>
<protein>
    <recommendedName>
        <fullName evidence="3">Molybdate-anion transporter</fullName>
    </recommendedName>
    <alternativeName>
        <fullName evidence="10">Major facilitator superfamily domain-containing protein 5</fullName>
    </alternativeName>
    <alternativeName>
        <fullName evidence="11">Molybdate transporter 2 homolog</fullName>
    </alternativeName>
</protein>
<evidence type="ECO:0000256" key="6">
    <source>
        <dbReference type="ARBA" id="ARBA00022692"/>
    </source>
</evidence>
<dbReference type="PANTHER" id="PTHR23516">
    <property type="entry name" value="SAM (S-ADENOSYL METHIONINE) TRANSPORTER"/>
    <property type="match status" value="1"/>
</dbReference>
<evidence type="ECO:0000256" key="12">
    <source>
        <dbReference type="SAM" id="Phobius"/>
    </source>
</evidence>
<dbReference type="InterPro" id="IPR036259">
    <property type="entry name" value="MFS_trans_sf"/>
</dbReference>
<keyword evidence="7 12" id="KW-1133">Transmembrane helix</keyword>
<evidence type="ECO:0000313" key="14">
    <source>
        <dbReference type="Proteomes" id="UP000037460"/>
    </source>
</evidence>
<dbReference type="PANTHER" id="PTHR23516:SF1">
    <property type="entry name" value="MOLYBDATE-ANION TRANSPORTER"/>
    <property type="match status" value="1"/>
</dbReference>
<dbReference type="OrthoDB" id="263957at2759"/>
<comment type="caution">
    <text evidence="13">The sequence shown here is derived from an EMBL/GenBank/DDBJ whole genome shotgun (WGS) entry which is preliminary data.</text>
</comment>
<comment type="subcellular location">
    <subcellularLocation>
        <location evidence="2">Cell membrane</location>
        <topology evidence="2">Multi-pass membrane protein</topology>
    </subcellularLocation>
</comment>